<comment type="caution">
    <text evidence="1">The sequence shown here is derived from an EMBL/GenBank/DDBJ whole genome shotgun (WGS) entry which is preliminary data.</text>
</comment>
<sequence length="44" mass="4962">GAVCPNGMMSVVPFNVMGSSENTYDKDARWWSTPYEYTNCFFTG</sequence>
<name>K1TI04_9ZZZZ</name>
<gene>
    <name evidence="1" type="ORF">LEA_08301</name>
</gene>
<dbReference type="AlphaFoldDB" id="K1TI04"/>
<reference evidence="1" key="1">
    <citation type="journal article" date="2013" name="Environ. Microbiol.">
        <title>Microbiota from the distal guts of lean and obese adolescents exhibit partial functional redundancy besides clear differences in community structure.</title>
        <authorList>
            <person name="Ferrer M."/>
            <person name="Ruiz A."/>
            <person name="Lanza F."/>
            <person name="Haange S.B."/>
            <person name="Oberbach A."/>
            <person name="Till H."/>
            <person name="Bargiela R."/>
            <person name="Campoy C."/>
            <person name="Segura M.T."/>
            <person name="Richter M."/>
            <person name="von Bergen M."/>
            <person name="Seifert J."/>
            <person name="Suarez A."/>
        </authorList>
    </citation>
    <scope>NUCLEOTIDE SEQUENCE</scope>
</reference>
<feature type="non-terminal residue" evidence="1">
    <location>
        <position position="1"/>
    </location>
</feature>
<protein>
    <submittedName>
        <fullName evidence="1">Alpha-1,2-mannosidase family protein</fullName>
    </submittedName>
</protein>
<proteinExistence type="predicted"/>
<accession>K1TI04</accession>
<evidence type="ECO:0000313" key="1">
    <source>
        <dbReference type="EMBL" id="EKC69423.1"/>
    </source>
</evidence>
<organism evidence="1">
    <name type="scientific">human gut metagenome</name>
    <dbReference type="NCBI Taxonomy" id="408170"/>
    <lineage>
        <taxon>unclassified sequences</taxon>
        <taxon>metagenomes</taxon>
        <taxon>organismal metagenomes</taxon>
    </lineage>
</organism>
<dbReference type="EMBL" id="AJWY01005510">
    <property type="protein sequence ID" value="EKC69423.1"/>
    <property type="molecule type" value="Genomic_DNA"/>
</dbReference>